<dbReference type="Proteomes" id="UP001642484">
    <property type="component" value="Unassembled WGS sequence"/>
</dbReference>
<dbReference type="PANTHER" id="PTHR31263">
    <property type="entry name" value="CELLULASE FAMILY PROTEIN (AFU_ORTHOLOGUE AFUA_5G14560)"/>
    <property type="match status" value="1"/>
</dbReference>
<reference evidence="6 7" key="1">
    <citation type="submission" date="2024-02" db="EMBL/GenBank/DDBJ databases">
        <authorList>
            <person name="Chen Y."/>
            <person name="Shah S."/>
            <person name="Dougan E. K."/>
            <person name="Thang M."/>
            <person name="Chan C."/>
        </authorList>
    </citation>
    <scope>NUCLEOTIDE SEQUENCE [LARGE SCALE GENOMIC DNA]</scope>
</reference>
<evidence type="ECO:0000256" key="4">
    <source>
        <dbReference type="RuleBase" id="RU361153"/>
    </source>
</evidence>
<dbReference type="SUPFAM" id="SSF51445">
    <property type="entry name" value="(Trans)glycosidases"/>
    <property type="match status" value="1"/>
</dbReference>
<dbReference type="EMBL" id="CAXAMN010023328">
    <property type="protein sequence ID" value="CAK9076776.1"/>
    <property type="molecule type" value="Genomic_DNA"/>
</dbReference>
<evidence type="ECO:0000256" key="1">
    <source>
        <dbReference type="ARBA" id="ARBA00005641"/>
    </source>
</evidence>
<dbReference type="PANTHER" id="PTHR31263:SF0">
    <property type="entry name" value="CELLULASE FAMILY PROTEIN (AFU_ORTHOLOGUE AFUA_5G14560)"/>
    <property type="match status" value="1"/>
</dbReference>
<evidence type="ECO:0000256" key="2">
    <source>
        <dbReference type="ARBA" id="ARBA00022801"/>
    </source>
</evidence>
<comment type="similarity">
    <text evidence="1 4">Belongs to the glycosyl hydrolase 5 (cellulase A) family.</text>
</comment>
<accession>A0ABP0PMG8</accession>
<dbReference type="Pfam" id="PF00150">
    <property type="entry name" value="Cellulase"/>
    <property type="match status" value="1"/>
</dbReference>
<evidence type="ECO:0000256" key="3">
    <source>
        <dbReference type="ARBA" id="ARBA00023295"/>
    </source>
</evidence>
<evidence type="ECO:0000313" key="6">
    <source>
        <dbReference type="EMBL" id="CAK9076776.1"/>
    </source>
</evidence>
<sequence length="474" mass="53562">MLGTWPDVEPVLPDAQIDADWLKQFPLKTKGRHIVTQAGERFRLRGVNWYGASDCKHVVGGLDIQNLDTICSSISALGFNTVRLPFSNEMLRSSVCGADAIDRQKNPSLDEVKPLEAFDAVIHALGRWKIAVVLNNHTSHGEWCGGPDRNGLWFDPSSDLYTEEQWIEDWAMLARRYRHCPYVVGFDLRNEVRFCPWPFRWATAKRWAAAAQRCGVRVREELQEEMRLLVVERIIWPMRSLEAYAAEGVLLPEWSGHLVLGVHHYSWNGPGRYLTCGHVMKGCMGVMKNLLRCMGVFSPQNYGDMDPDQLKEPGRGKPSNEAPGVEAHLQSLGAVWLAFGDPSFGVFNRRAVQEVLQRQWGFLLSEDRCPVWVSEFGSGSQVALPQLSFSIHLDGYDFRWLSRFVEILGKMEVDFAYWPLNVGPKPGCGGDESYGMLAADWTLKEEPDERLELLRHHGLLPSAAPSRHCCEVNG</sequence>
<dbReference type="Gene3D" id="3.20.20.80">
    <property type="entry name" value="Glycosidases"/>
    <property type="match status" value="1"/>
</dbReference>
<dbReference type="InterPro" id="IPR001547">
    <property type="entry name" value="Glyco_hydro_5"/>
</dbReference>
<evidence type="ECO:0000313" key="7">
    <source>
        <dbReference type="Proteomes" id="UP001642484"/>
    </source>
</evidence>
<dbReference type="InterPro" id="IPR017853">
    <property type="entry name" value="GH"/>
</dbReference>
<organism evidence="6 7">
    <name type="scientific">Durusdinium trenchii</name>
    <dbReference type="NCBI Taxonomy" id="1381693"/>
    <lineage>
        <taxon>Eukaryota</taxon>
        <taxon>Sar</taxon>
        <taxon>Alveolata</taxon>
        <taxon>Dinophyceae</taxon>
        <taxon>Suessiales</taxon>
        <taxon>Symbiodiniaceae</taxon>
        <taxon>Durusdinium</taxon>
    </lineage>
</organism>
<keyword evidence="7" id="KW-1185">Reference proteome</keyword>
<keyword evidence="3 4" id="KW-0326">Glycosidase</keyword>
<keyword evidence="2 4" id="KW-0378">Hydrolase</keyword>
<protein>
    <recommendedName>
        <fullName evidence="5">Glycoside hydrolase family 5 domain-containing protein</fullName>
    </recommendedName>
</protein>
<feature type="domain" description="Glycoside hydrolase family 5" evidence="5">
    <location>
        <begin position="48"/>
        <end position="269"/>
    </location>
</feature>
<evidence type="ECO:0000259" key="5">
    <source>
        <dbReference type="Pfam" id="PF00150"/>
    </source>
</evidence>
<comment type="caution">
    <text evidence="6">The sequence shown here is derived from an EMBL/GenBank/DDBJ whole genome shotgun (WGS) entry which is preliminary data.</text>
</comment>
<gene>
    <name evidence="6" type="ORF">CCMP2556_LOCUS37836</name>
</gene>
<proteinExistence type="inferred from homology"/>
<name>A0ABP0PMG8_9DINO</name>